<dbReference type="Proteomes" id="UP001300692">
    <property type="component" value="Unassembled WGS sequence"/>
</dbReference>
<feature type="compositionally biased region" description="Acidic residues" evidence="1">
    <location>
        <begin position="205"/>
        <end position="243"/>
    </location>
</feature>
<name>A0ABT3CZ46_9BACT</name>
<organism evidence="3 4">
    <name type="scientific">Reichenbachiella ulvae</name>
    <dbReference type="NCBI Taxonomy" id="2980104"/>
    <lineage>
        <taxon>Bacteria</taxon>
        <taxon>Pseudomonadati</taxon>
        <taxon>Bacteroidota</taxon>
        <taxon>Cytophagia</taxon>
        <taxon>Cytophagales</taxon>
        <taxon>Reichenbachiellaceae</taxon>
        <taxon>Reichenbachiella</taxon>
    </lineage>
</organism>
<evidence type="ECO:0000256" key="2">
    <source>
        <dbReference type="SAM" id="SignalP"/>
    </source>
</evidence>
<gene>
    <name evidence="3" type="ORF">N7U62_20000</name>
</gene>
<accession>A0ABT3CZ46</accession>
<keyword evidence="4" id="KW-1185">Reference proteome</keyword>
<protein>
    <submittedName>
        <fullName evidence="3">Uncharacterized protein</fullName>
    </submittedName>
</protein>
<feature type="compositionally biased region" description="Basic and acidic residues" evidence="1">
    <location>
        <begin position="190"/>
        <end position="204"/>
    </location>
</feature>
<dbReference type="EMBL" id="JAOYOD010000001">
    <property type="protein sequence ID" value="MCV9388971.1"/>
    <property type="molecule type" value="Genomic_DNA"/>
</dbReference>
<reference evidence="3 4" key="1">
    <citation type="submission" date="2022-10" db="EMBL/GenBank/DDBJ databases">
        <title>Comparative genomics and taxonomic characterization of three novel marine species of genus Reichenbachiella exhibiting antioxidant and polysaccharide degradation activities.</title>
        <authorList>
            <person name="Muhammad N."/>
            <person name="Lee Y.-J."/>
            <person name="Ko J."/>
            <person name="Kim S.-G."/>
        </authorList>
    </citation>
    <scope>NUCLEOTIDE SEQUENCE [LARGE SCALE GENOMIC DNA]</scope>
    <source>
        <strain evidence="3 4">ABR2-5</strain>
    </source>
</reference>
<comment type="caution">
    <text evidence="3">The sequence shown here is derived from an EMBL/GenBank/DDBJ whole genome shotgun (WGS) entry which is preliminary data.</text>
</comment>
<feature type="region of interest" description="Disordered" evidence="1">
    <location>
        <begin position="183"/>
        <end position="243"/>
    </location>
</feature>
<sequence length="243" mass="27985">MRRATFPILILCCVLFCACKDNVVCPAFQSTYILDDSLRMARYSLFLNDTTPKMPVASRRSKYGINKKSSLFKKNYDLMTAPKKNQIRWLEEDSLEMDQGEFIASDFVDQDTLGVDSVSTAPILAAVEDEEEAVRYKWKYSLDNNYNQEQVYYNKYYGELFIDTRPTQKELAAQQLDHLDEIASDSTIQETEKKGLFGRNKSEDSDVEEESETEAEVDEETLENVIETEEDEAEPEDTTDSEE</sequence>
<feature type="signal peptide" evidence="2">
    <location>
        <begin position="1"/>
        <end position="19"/>
    </location>
</feature>
<dbReference type="RefSeq" id="WP_264139875.1">
    <property type="nucleotide sequence ID" value="NZ_JAOYOD010000001.1"/>
</dbReference>
<evidence type="ECO:0000256" key="1">
    <source>
        <dbReference type="SAM" id="MobiDB-lite"/>
    </source>
</evidence>
<keyword evidence="2" id="KW-0732">Signal</keyword>
<evidence type="ECO:0000313" key="3">
    <source>
        <dbReference type="EMBL" id="MCV9388971.1"/>
    </source>
</evidence>
<evidence type="ECO:0000313" key="4">
    <source>
        <dbReference type="Proteomes" id="UP001300692"/>
    </source>
</evidence>
<proteinExistence type="predicted"/>
<feature type="chain" id="PRO_5045170673" evidence="2">
    <location>
        <begin position="20"/>
        <end position="243"/>
    </location>
</feature>
<dbReference type="PROSITE" id="PS51257">
    <property type="entry name" value="PROKAR_LIPOPROTEIN"/>
    <property type="match status" value="1"/>
</dbReference>